<evidence type="ECO:0000313" key="2">
    <source>
        <dbReference type="Proteomes" id="UP000737018"/>
    </source>
</evidence>
<name>A0A8J4R5J0_9ROSI</name>
<gene>
    <name evidence="1" type="ORF">CMV_009520</name>
</gene>
<reference evidence="1" key="1">
    <citation type="submission" date="2020-03" db="EMBL/GenBank/DDBJ databases">
        <title>Castanea mollissima Vanexum genome sequencing.</title>
        <authorList>
            <person name="Staton M."/>
        </authorList>
    </citation>
    <scope>NUCLEOTIDE SEQUENCE</scope>
    <source>
        <tissue evidence="1">Leaf</tissue>
    </source>
</reference>
<comment type="caution">
    <text evidence="1">The sequence shown here is derived from an EMBL/GenBank/DDBJ whole genome shotgun (WGS) entry which is preliminary data.</text>
</comment>
<evidence type="ECO:0000313" key="1">
    <source>
        <dbReference type="EMBL" id="KAF3966366.1"/>
    </source>
</evidence>
<protein>
    <submittedName>
        <fullName evidence="1">Uncharacterized protein</fullName>
    </submittedName>
</protein>
<organism evidence="1 2">
    <name type="scientific">Castanea mollissima</name>
    <name type="common">Chinese chestnut</name>
    <dbReference type="NCBI Taxonomy" id="60419"/>
    <lineage>
        <taxon>Eukaryota</taxon>
        <taxon>Viridiplantae</taxon>
        <taxon>Streptophyta</taxon>
        <taxon>Embryophyta</taxon>
        <taxon>Tracheophyta</taxon>
        <taxon>Spermatophyta</taxon>
        <taxon>Magnoliopsida</taxon>
        <taxon>eudicotyledons</taxon>
        <taxon>Gunneridae</taxon>
        <taxon>Pentapetalae</taxon>
        <taxon>rosids</taxon>
        <taxon>fabids</taxon>
        <taxon>Fagales</taxon>
        <taxon>Fagaceae</taxon>
        <taxon>Castanea</taxon>
    </lineage>
</organism>
<accession>A0A8J4R5J0</accession>
<dbReference type="EMBL" id="JRKL02001053">
    <property type="protein sequence ID" value="KAF3966366.1"/>
    <property type="molecule type" value="Genomic_DNA"/>
</dbReference>
<sequence>MWKIAAARIVEEWQLLPQHPDDIPQSSLSLSSSHISRSHAQTSSLSLSLSLTQILFYTVSTRRENIIRTNLVAAISLLSLLTQP</sequence>
<keyword evidence="2" id="KW-1185">Reference proteome</keyword>
<dbReference type="AlphaFoldDB" id="A0A8J4R5J0"/>
<proteinExistence type="predicted"/>
<dbReference type="Proteomes" id="UP000737018">
    <property type="component" value="Unassembled WGS sequence"/>
</dbReference>